<evidence type="ECO:0000313" key="4">
    <source>
        <dbReference type="EMBL" id="RQM10403.1"/>
    </source>
</evidence>
<keyword evidence="5" id="KW-1185">Reference proteome</keyword>
<dbReference type="EMBL" id="QLLG01000235">
    <property type="protein sequence ID" value="RMX65667.1"/>
    <property type="molecule type" value="Genomic_DNA"/>
</dbReference>
<dbReference type="SUPFAM" id="SSF49562">
    <property type="entry name" value="C2 domain (Calcium/lipid-binding domain, CaLB)"/>
    <property type="match status" value="1"/>
</dbReference>
<sequence length="403" mass="45408">MSAVDDVEARIRRLDETRAAKSIQLHHLQQELRYNSIAGVDERLDSGLSVARLEVKVESGRNLLFKAGFLSGQWTYVRVTVEVLTKQLASTTVMEHQMTTKRPVSDAPRWNDMLLFQGLPAAVGTLRVDVMQEERIGADELVGTFILPLARFQDQRKIDKWYVLEKHEKTKISELFLSCKFQRSPISALELELELLQNQTNELHLFLGRHQNLIGLSLQESTNSMMSSKPLQGKEVISDETPEQTVSTRFSAVASFPPAMRKRELVEDMEVSVEMTRVKRQCVGAEKQANSLSDRIVNWLLPASALTTPTTTAKSNAASQNGVFSSEESLDRTSNQFFPFKQRTARTASAGPRRSRRSGRPFPATPPKTPKTPTTLQAIEKWLFTDKDGNPRDLPFGRQTSSY</sequence>
<feature type="domain" description="C2" evidence="2">
    <location>
        <begin position="24"/>
        <end position="162"/>
    </location>
</feature>
<dbReference type="InterPro" id="IPR035892">
    <property type="entry name" value="C2_domain_sf"/>
</dbReference>
<dbReference type="AlphaFoldDB" id="A0A3M6VH05"/>
<evidence type="ECO:0000313" key="3">
    <source>
        <dbReference type="EMBL" id="RMX65667.1"/>
    </source>
</evidence>
<comment type="caution">
    <text evidence="3">The sequence shown here is derived from an EMBL/GenBank/DDBJ whole genome shotgun (WGS) entry which is preliminary data.</text>
</comment>
<evidence type="ECO:0000313" key="5">
    <source>
        <dbReference type="Proteomes" id="UP000282087"/>
    </source>
</evidence>
<dbReference type="Gene3D" id="2.60.40.150">
    <property type="entry name" value="C2 domain"/>
    <property type="match status" value="1"/>
</dbReference>
<accession>A0A3M6VH05</accession>
<dbReference type="InterPro" id="IPR000008">
    <property type="entry name" value="C2_dom"/>
</dbReference>
<protein>
    <recommendedName>
        <fullName evidence="2">C2 domain-containing protein</fullName>
    </recommendedName>
</protein>
<dbReference type="EMBL" id="QKXF01000620">
    <property type="protein sequence ID" value="RQM10403.1"/>
    <property type="molecule type" value="Genomic_DNA"/>
</dbReference>
<dbReference type="STRING" id="542832.A0A3M6VH05"/>
<dbReference type="CDD" id="cd00030">
    <property type="entry name" value="C2"/>
    <property type="match status" value="1"/>
</dbReference>
<feature type="region of interest" description="Disordered" evidence="1">
    <location>
        <begin position="341"/>
        <end position="403"/>
    </location>
</feature>
<reference evidence="5 6" key="1">
    <citation type="submission" date="2018-06" db="EMBL/GenBank/DDBJ databases">
        <title>Comparative genomics of downy mildews reveals potential adaptations to biotrophy.</title>
        <authorList>
            <person name="Fletcher K."/>
            <person name="Klosterman S.J."/>
            <person name="Derevnina L."/>
            <person name="Martin F."/>
            <person name="Koike S."/>
            <person name="Reyes Chin-Wo S."/>
            <person name="Mou B."/>
            <person name="Michelmore R."/>
        </authorList>
    </citation>
    <scope>NUCLEOTIDE SEQUENCE [LARGE SCALE GENOMIC DNA]</scope>
    <source>
        <strain evidence="4 6">R13</strain>
        <strain evidence="3 5">R14</strain>
    </source>
</reference>
<evidence type="ECO:0000259" key="2">
    <source>
        <dbReference type="PROSITE" id="PS50004"/>
    </source>
</evidence>
<dbReference type="Proteomes" id="UP000286097">
    <property type="component" value="Unassembled WGS sequence"/>
</dbReference>
<gene>
    <name evidence="4" type="ORF">DD237_005444</name>
    <name evidence="3" type="ORF">DD238_005083</name>
</gene>
<organism evidence="3 5">
    <name type="scientific">Peronospora effusa</name>
    <dbReference type="NCBI Taxonomy" id="542832"/>
    <lineage>
        <taxon>Eukaryota</taxon>
        <taxon>Sar</taxon>
        <taxon>Stramenopiles</taxon>
        <taxon>Oomycota</taxon>
        <taxon>Peronosporomycetes</taxon>
        <taxon>Peronosporales</taxon>
        <taxon>Peronosporaceae</taxon>
        <taxon>Peronospora</taxon>
    </lineage>
</organism>
<evidence type="ECO:0000256" key="1">
    <source>
        <dbReference type="SAM" id="MobiDB-lite"/>
    </source>
</evidence>
<dbReference type="SMART" id="SM00239">
    <property type="entry name" value="C2"/>
    <property type="match status" value="1"/>
</dbReference>
<dbReference type="PROSITE" id="PS50004">
    <property type="entry name" value="C2"/>
    <property type="match status" value="1"/>
</dbReference>
<dbReference type="Proteomes" id="UP000282087">
    <property type="component" value="Unassembled WGS sequence"/>
</dbReference>
<name>A0A3M6VH05_9STRA</name>
<proteinExistence type="predicted"/>
<dbReference type="Pfam" id="PF00168">
    <property type="entry name" value="C2"/>
    <property type="match status" value="1"/>
</dbReference>
<evidence type="ECO:0000313" key="6">
    <source>
        <dbReference type="Proteomes" id="UP000286097"/>
    </source>
</evidence>
<dbReference type="VEuPathDB" id="FungiDB:DD237_005444"/>